<evidence type="ECO:0000259" key="8">
    <source>
        <dbReference type="Pfam" id="PF02608"/>
    </source>
</evidence>
<feature type="chain" id="PRO_5016338853" evidence="7">
    <location>
        <begin position="22"/>
        <end position="325"/>
    </location>
</feature>
<feature type="signal peptide" evidence="7">
    <location>
        <begin position="1"/>
        <end position="21"/>
    </location>
</feature>
<dbReference type="OrthoDB" id="9784230at2"/>
<comment type="subcellular location">
    <subcellularLocation>
        <location evidence="1">Cell membrane</location>
        <topology evidence="1">Lipid-anchor</topology>
    </subcellularLocation>
</comment>
<dbReference type="PROSITE" id="PS51257">
    <property type="entry name" value="PROKAR_LIPOPROTEIN"/>
    <property type="match status" value="1"/>
</dbReference>
<evidence type="ECO:0000256" key="6">
    <source>
        <dbReference type="ARBA" id="ARBA00023288"/>
    </source>
</evidence>
<evidence type="ECO:0000256" key="7">
    <source>
        <dbReference type="SAM" id="SignalP"/>
    </source>
</evidence>
<protein>
    <submittedName>
        <fullName evidence="9">BMP family ABC transporter substrate-binding protein</fullName>
    </submittedName>
</protein>
<evidence type="ECO:0000256" key="2">
    <source>
        <dbReference type="ARBA" id="ARBA00008610"/>
    </source>
</evidence>
<dbReference type="EMBL" id="QMFB01000036">
    <property type="protein sequence ID" value="RAV11769.1"/>
    <property type="molecule type" value="Genomic_DNA"/>
</dbReference>
<organism evidence="9 10">
    <name type="scientific">Paenibacillus contaminans</name>
    <dbReference type="NCBI Taxonomy" id="450362"/>
    <lineage>
        <taxon>Bacteria</taxon>
        <taxon>Bacillati</taxon>
        <taxon>Bacillota</taxon>
        <taxon>Bacilli</taxon>
        <taxon>Bacillales</taxon>
        <taxon>Paenibacillaceae</taxon>
        <taxon>Paenibacillus</taxon>
    </lineage>
</organism>
<sequence length="325" mass="34851">MQIRVLALLLLCVAFIGGCGAQETIEEKKTVKIGIMLSDVGLGDQSFSDAAFQGLIKARDELDIQFDYREISETGDYEKGIADLVKQGNNFVVGLGFMVQESLEKVAKQYPDQQFVLIDSVSEAANIVSLTFKEEEGSFLIGALAGLKTKSNKLGFIGGMDVPLIHKFGAGFKQGAEAVNPKAQVAVEYAEDFGSVEKGASIARKMIQSGVDAVYPAAGLTGVGALKEAETNGKLAFGVDSDQFFAAEKAVVSSMLKHIDKAIYLICESMVKDGKLSDKHIELGLKENGVGLAEVRILTLSDKEKEQLDKLTNDIVSGTIKVNVK</sequence>
<keyword evidence="6" id="KW-0449">Lipoprotein</keyword>
<proteinExistence type="inferred from homology"/>
<name>A0A329LVE5_9BACL</name>
<dbReference type="PANTHER" id="PTHR34296">
    <property type="entry name" value="TRANSCRIPTIONAL ACTIVATOR PROTEIN MED"/>
    <property type="match status" value="1"/>
</dbReference>
<evidence type="ECO:0000256" key="3">
    <source>
        <dbReference type="ARBA" id="ARBA00022475"/>
    </source>
</evidence>
<dbReference type="RefSeq" id="WP_113035876.1">
    <property type="nucleotide sequence ID" value="NZ_QMFB01000036.1"/>
</dbReference>
<comment type="caution">
    <text evidence="9">The sequence shown here is derived from an EMBL/GenBank/DDBJ whole genome shotgun (WGS) entry which is preliminary data.</text>
</comment>
<dbReference type="Proteomes" id="UP000250369">
    <property type="component" value="Unassembled WGS sequence"/>
</dbReference>
<dbReference type="PANTHER" id="PTHR34296:SF2">
    <property type="entry name" value="ABC TRANSPORTER GUANOSINE-BINDING PROTEIN NUPN"/>
    <property type="match status" value="1"/>
</dbReference>
<reference evidence="9 10" key="1">
    <citation type="journal article" date="2009" name="Int. J. Syst. Evol. Microbiol.">
        <title>Paenibacillus contaminans sp. nov., isolated from a contaminated laboratory plate.</title>
        <authorList>
            <person name="Chou J.H."/>
            <person name="Lee J.H."/>
            <person name="Lin M.C."/>
            <person name="Chang P.S."/>
            <person name="Arun A.B."/>
            <person name="Young C.C."/>
            <person name="Chen W.M."/>
        </authorList>
    </citation>
    <scope>NUCLEOTIDE SEQUENCE [LARGE SCALE GENOMIC DNA]</scope>
    <source>
        <strain evidence="9 10">CKOBP-6</strain>
    </source>
</reference>
<evidence type="ECO:0000313" key="10">
    <source>
        <dbReference type="Proteomes" id="UP000250369"/>
    </source>
</evidence>
<evidence type="ECO:0000256" key="1">
    <source>
        <dbReference type="ARBA" id="ARBA00004193"/>
    </source>
</evidence>
<keyword evidence="5" id="KW-0472">Membrane</keyword>
<dbReference type="InterPro" id="IPR003760">
    <property type="entry name" value="PnrA-like"/>
</dbReference>
<accession>A0A329LVE5</accession>
<evidence type="ECO:0000256" key="5">
    <source>
        <dbReference type="ARBA" id="ARBA00023136"/>
    </source>
</evidence>
<dbReference type="AlphaFoldDB" id="A0A329LVE5"/>
<dbReference type="CDD" id="cd06354">
    <property type="entry name" value="PBP1_PrnA-like"/>
    <property type="match status" value="1"/>
</dbReference>
<keyword evidence="4 7" id="KW-0732">Signal</keyword>
<keyword evidence="3" id="KW-1003">Cell membrane</keyword>
<keyword evidence="10" id="KW-1185">Reference proteome</keyword>
<feature type="domain" description="ABC transporter substrate-binding protein PnrA-like" evidence="8">
    <location>
        <begin position="36"/>
        <end position="323"/>
    </location>
</feature>
<evidence type="ECO:0000313" key="9">
    <source>
        <dbReference type="EMBL" id="RAV11769.1"/>
    </source>
</evidence>
<dbReference type="Pfam" id="PF02608">
    <property type="entry name" value="Bmp"/>
    <property type="match status" value="1"/>
</dbReference>
<dbReference type="GO" id="GO:0005886">
    <property type="term" value="C:plasma membrane"/>
    <property type="evidence" value="ECO:0007669"/>
    <property type="project" value="UniProtKB-SubCell"/>
</dbReference>
<dbReference type="InterPro" id="IPR028082">
    <property type="entry name" value="Peripla_BP_I"/>
</dbReference>
<gene>
    <name evidence="9" type="ORF">DQG23_36000</name>
</gene>
<dbReference type="Gene3D" id="3.40.50.2300">
    <property type="match status" value="2"/>
</dbReference>
<dbReference type="InterPro" id="IPR050957">
    <property type="entry name" value="BMP_lipoprotein"/>
</dbReference>
<comment type="similarity">
    <text evidence="2">Belongs to the BMP lipoprotein family.</text>
</comment>
<evidence type="ECO:0000256" key="4">
    <source>
        <dbReference type="ARBA" id="ARBA00022729"/>
    </source>
</evidence>
<dbReference type="SUPFAM" id="SSF53822">
    <property type="entry name" value="Periplasmic binding protein-like I"/>
    <property type="match status" value="1"/>
</dbReference>